<proteinExistence type="predicted"/>
<protein>
    <submittedName>
        <fullName evidence="1">Uncharacterized protein</fullName>
    </submittedName>
</protein>
<dbReference type="EMBL" id="JACSEA010000002">
    <property type="protein sequence ID" value="KAF7407870.1"/>
    <property type="molecule type" value="Genomic_DNA"/>
</dbReference>
<evidence type="ECO:0000313" key="1">
    <source>
        <dbReference type="EMBL" id="KAF7407870.1"/>
    </source>
</evidence>
<keyword evidence="2" id="KW-1185">Reference proteome</keyword>
<dbReference type="AlphaFoldDB" id="A0A834NG74"/>
<dbReference type="Proteomes" id="UP000614350">
    <property type="component" value="Unassembled WGS sequence"/>
</dbReference>
<gene>
    <name evidence="1" type="ORF">HZH66_002407</name>
</gene>
<evidence type="ECO:0000313" key="2">
    <source>
        <dbReference type="Proteomes" id="UP000614350"/>
    </source>
</evidence>
<name>A0A834NG74_VESVU</name>
<organism evidence="1 2">
    <name type="scientific">Vespula vulgaris</name>
    <name type="common">Yellow jacket</name>
    <name type="synonym">Wasp</name>
    <dbReference type="NCBI Taxonomy" id="7454"/>
    <lineage>
        <taxon>Eukaryota</taxon>
        <taxon>Metazoa</taxon>
        <taxon>Ecdysozoa</taxon>
        <taxon>Arthropoda</taxon>
        <taxon>Hexapoda</taxon>
        <taxon>Insecta</taxon>
        <taxon>Pterygota</taxon>
        <taxon>Neoptera</taxon>
        <taxon>Endopterygota</taxon>
        <taxon>Hymenoptera</taxon>
        <taxon>Apocrita</taxon>
        <taxon>Aculeata</taxon>
        <taxon>Vespoidea</taxon>
        <taxon>Vespidae</taxon>
        <taxon>Vespinae</taxon>
        <taxon>Vespula</taxon>
    </lineage>
</organism>
<comment type="caution">
    <text evidence="1">The sequence shown here is derived from an EMBL/GenBank/DDBJ whole genome shotgun (WGS) entry which is preliminary data.</text>
</comment>
<reference evidence="1" key="1">
    <citation type="journal article" date="2020" name="G3 (Bethesda)">
        <title>High-Quality Assemblies for Three Invasive Social Wasps from the &lt;i&gt;Vespula&lt;/i&gt; Genus.</title>
        <authorList>
            <person name="Harrop T.W.R."/>
            <person name="Guhlin J."/>
            <person name="McLaughlin G.M."/>
            <person name="Permina E."/>
            <person name="Stockwell P."/>
            <person name="Gilligan J."/>
            <person name="Le Lec M.F."/>
            <person name="Gruber M.A.M."/>
            <person name="Quinn O."/>
            <person name="Lovegrove M."/>
            <person name="Duncan E.J."/>
            <person name="Remnant E.J."/>
            <person name="Van Eeckhoven J."/>
            <person name="Graham B."/>
            <person name="Knapp R.A."/>
            <person name="Langford K.W."/>
            <person name="Kronenberg Z."/>
            <person name="Press M.O."/>
            <person name="Eacker S.M."/>
            <person name="Wilson-Rankin E.E."/>
            <person name="Purcell J."/>
            <person name="Lester P.J."/>
            <person name="Dearden P.K."/>
        </authorList>
    </citation>
    <scope>NUCLEOTIDE SEQUENCE</scope>
    <source>
        <strain evidence="1">Marl-1</strain>
    </source>
</reference>
<sequence length="92" mass="10932">MRRKVKSHFKKSKEEKEGKGKVLVLRWKVSISVHACIPPPSSQPIRQCQTSYMQHQYVFKHFQNGDFAMAKSMKKRYYHFPNVETITLYNNV</sequence>
<accession>A0A834NG74</accession>